<keyword evidence="2" id="KW-1185">Reference proteome</keyword>
<evidence type="ECO:0008006" key="3">
    <source>
        <dbReference type="Google" id="ProtNLM"/>
    </source>
</evidence>
<protein>
    <recommendedName>
        <fullName evidence="3">HNH nuclease domain-containing protein</fullName>
    </recommendedName>
</protein>
<name>A0A9W8MP25_9AGAR</name>
<reference evidence="1" key="1">
    <citation type="submission" date="2022-06" db="EMBL/GenBank/DDBJ databases">
        <title>Genome Sequence of Candolleomyces eurysporus.</title>
        <authorList>
            <person name="Buettner E."/>
        </authorList>
    </citation>
    <scope>NUCLEOTIDE SEQUENCE</scope>
    <source>
        <strain evidence="1">VTCC 930004</strain>
    </source>
</reference>
<evidence type="ECO:0000313" key="1">
    <source>
        <dbReference type="EMBL" id="KAJ2935978.1"/>
    </source>
</evidence>
<comment type="caution">
    <text evidence="1">The sequence shown here is derived from an EMBL/GenBank/DDBJ whole genome shotgun (WGS) entry which is preliminary data.</text>
</comment>
<dbReference type="Proteomes" id="UP001140091">
    <property type="component" value="Unassembled WGS sequence"/>
</dbReference>
<dbReference type="AlphaFoldDB" id="A0A9W8MP25"/>
<organism evidence="1 2">
    <name type="scientific">Candolleomyces eurysporus</name>
    <dbReference type="NCBI Taxonomy" id="2828524"/>
    <lineage>
        <taxon>Eukaryota</taxon>
        <taxon>Fungi</taxon>
        <taxon>Dikarya</taxon>
        <taxon>Basidiomycota</taxon>
        <taxon>Agaricomycotina</taxon>
        <taxon>Agaricomycetes</taxon>
        <taxon>Agaricomycetidae</taxon>
        <taxon>Agaricales</taxon>
        <taxon>Agaricineae</taxon>
        <taxon>Psathyrellaceae</taxon>
        <taxon>Candolleomyces</taxon>
    </lineage>
</organism>
<accession>A0A9W8MP25</accession>
<dbReference type="OrthoDB" id="2104739at2759"/>
<feature type="non-terminal residue" evidence="1">
    <location>
        <position position="114"/>
    </location>
</feature>
<sequence>MERLGFGSVYNKFNGQDIHWLENILTLSPGVHKLFNTLQLYFEHMGRENTYNIVCIQESNAGLQKEVTFTTPDAKKYPLPLPKLLAIHATCCIIARASSAIVNGLCVFGSKLML</sequence>
<gene>
    <name evidence="1" type="ORF">H1R20_g1115</name>
</gene>
<dbReference type="EMBL" id="JANBPK010000229">
    <property type="protein sequence ID" value="KAJ2935978.1"/>
    <property type="molecule type" value="Genomic_DNA"/>
</dbReference>
<proteinExistence type="predicted"/>
<evidence type="ECO:0000313" key="2">
    <source>
        <dbReference type="Proteomes" id="UP001140091"/>
    </source>
</evidence>